<organism evidence="2 3">
    <name type="scientific">Methylobacterium durans</name>
    <dbReference type="NCBI Taxonomy" id="2202825"/>
    <lineage>
        <taxon>Bacteria</taxon>
        <taxon>Pseudomonadati</taxon>
        <taxon>Pseudomonadota</taxon>
        <taxon>Alphaproteobacteria</taxon>
        <taxon>Hyphomicrobiales</taxon>
        <taxon>Methylobacteriaceae</taxon>
        <taxon>Methylobacterium</taxon>
    </lineage>
</organism>
<evidence type="ECO:0000259" key="1">
    <source>
        <dbReference type="Pfam" id="PF12728"/>
    </source>
</evidence>
<sequence length="78" mass="8859">MPRSEGVPAPHSRLLTPAEAASYCRLSRPMFDRLCRVQPITFDGANVRRFDRLDLDRWIEALKSGVMESDDDIIARLG</sequence>
<gene>
    <name evidence="2" type="ORF">DK389_24850</name>
</gene>
<dbReference type="OrthoDB" id="7862841at2"/>
<dbReference type="Proteomes" id="UP000245926">
    <property type="component" value="Chromosome"/>
</dbReference>
<name>A0A2U8WBX8_9HYPH</name>
<protein>
    <recommendedName>
        <fullName evidence="1">Helix-turn-helix domain-containing protein</fullName>
    </recommendedName>
</protein>
<dbReference type="AlphaFoldDB" id="A0A2U8WBX8"/>
<feature type="domain" description="Helix-turn-helix" evidence="1">
    <location>
        <begin position="14"/>
        <end position="61"/>
    </location>
</feature>
<dbReference type="Pfam" id="PF12728">
    <property type="entry name" value="HTH_17"/>
    <property type="match status" value="1"/>
</dbReference>
<dbReference type="KEGG" id="mets:DK389_24850"/>
<accession>A0A2U8WBX8</accession>
<evidence type="ECO:0000313" key="2">
    <source>
        <dbReference type="EMBL" id="AWN43128.1"/>
    </source>
</evidence>
<dbReference type="EMBL" id="CP029550">
    <property type="protein sequence ID" value="AWN43128.1"/>
    <property type="molecule type" value="Genomic_DNA"/>
</dbReference>
<proteinExistence type="predicted"/>
<reference evidence="3" key="1">
    <citation type="submission" date="2018-05" db="EMBL/GenBank/DDBJ databases">
        <title>Complete Genome Sequence of Methylobacterium sp. 17SD2-17.</title>
        <authorList>
            <person name="Srinivasan S."/>
        </authorList>
    </citation>
    <scope>NUCLEOTIDE SEQUENCE [LARGE SCALE GENOMIC DNA]</scope>
    <source>
        <strain evidence="3">17SD2-17</strain>
    </source>
</reference>
<keyword evidence="3" id="KW-1185">Reference proteome</keyword>
<dbReference type="InterPro" id="IPR041657">
    <property type="entry name" value="HTH_17"/>
</dbReference>
<evidence type="ECO:0000313" key="3">
    <source>
        <dbReference type="Proteomes" id="UP000245926"/>
    </source>
</evidence>